<proteinExistence type="predicted"/>
<reference evidence="2" key="1">
    <citation type="journal article" date="2015" name="PLoS Genet.">
        <title>The dynamic genome and transcriptome of the human fungal pathogen Blastomyces and close relative Emmonsia.</title>
        <authorList>
            <person name="Munoz J.F."/>
            <person name="Gauthier G.M."/>
            <person name="Desjardins C.A."/>
            <person name="Gallo J.E."/>
            <person name="Holder J."/>
            <person name="Sullivan T.D."/>
            <person name="Marty A.J."/>
            <person name="Carmen J.C."/>
            <person name="Chen Z."/>
            <person name="Ding L."/>
            <person name="Gujja S."/>
            <person name="Magrini V."/>
            <person name="Misas E."/>
            <person name="Mitreva M."/>
            <person name="Priest M."/>
            <person name="Saif S."/>
            <person name="Whiston E.A."/>
            <person name="Young S."/>
            <person name="Zeng Q."/>
            <person name="Goldman W.E."/>
            <person name="Mardis E.R."/>
            <person name="Taylor J.W."/>
            <person name="McEwen J.G."/>
            <person name="Clay O.K."/>
            <person name="Klein B.S."/>
            <person name="Cuomo C.A."/>
        </authorList>
    </citation>
    <scope>NUCLEOTIDE SEQUENCE [LARGE SCALE GENOMIC DNA]</scope>
    <source>
        <strain evidence="2">UAMH 3008</strain>
    </source>
</reference>
<protein>
    <submittedName>
        <fullName evidence="1">Uncharacterized protein</fullName>
    </submittedName>
</protein>
<dbReference type="AlphaFoldDB" id="A0A0G2HVB4"/>
<sequence>MKQSAVISQSRSLHFYFYTEDKKIKVENSQHYKNKTLTEYHSFYQALEQKFYFNLTHYNTHKI</sequence>
<dbReference type="VEuPathDB" id="FungiDB:EMCG_03364"/>
<name>A0A0G2HVB4_9EURO</name>
<dbReference type="EMBL" id="LCZI01001175">
    <property type="protein sequence ID" value="KKZ62147.1"/>
    <property type="molecule type" value="Genomic_DNA"/>
</dbReference>
<accession>A0A0G2HVB4</accession>
<organism evidence="1 2">
    <name type="scientific">[Emmonsia] crescens</name>
    <dbReference type="NCBI Taxonomy" id="73230"/>
    <lineage>
        <taxon>Eukaryota</taxon>
        <taxon>Fungi</taxon>
        <taxon>Dikarya</taxon>
        <taxon>Ascomycota</taxon>
        <taxon>Pezizomycotina</taxon>
        <taxon>Eurotiomycetes</taxon>
        <taxon>Eurotiomycetidae</taxon>
        <taxon>Onygenales</taxon>
        <taxon>Ajellomycetaceae</taxon>
        <taxon>Emergomyces</taxon>
    </lineage>
</organism>
<comment type="caution">
    <text evidence="1">The sequence shown here is derived from an EMBL/GenBank/DDBJ whole genome shotgun (WGS) entry which is preliminary data.</text>
</comment>
<dbReference type="Proteomes" id="UP000034164">
    <property type="component" value="Unassembled WGS sequence"/>
</dbReference>
<evidence type="ECO:0000313" key="2">
    <source>
        <dbReference type="Proteomes" id="UP000034164"/>
    </source>
</evidence>
<evidence type="ECO:0000313" key="1">
    <source>
        <dbReference type="EMBL" id="KKZ62147.1"/>
    </source>
</evidence>
<dbReference type="OrthoDB" id="10490748at2759"/>
<gene>
    <name evidence="1" type="ORF">EMCG_03364</name>
</gene>